<dbReference type="AlphaFoldDB" id="A0A0Q9WWX0"/>
<proteinExistence type="predicted"/>
<keyword evidence="2" id="KW-1185">Reference proteome</keyword>
<dbReference type="EMBL" id="CH940647">
    <property type="protein sequence ID" value="KRF84864.1"/>
    <property type="molecule type" value="Genomic_DNA"/>
</dbReference>
<reference evidence="1 2" key="1">
    <citation type="journal article" date="2007" name="Nature">
        <title>Evolution of genes and genomes on the Drosophila phylogeny.</title>
        <authorList>
            <consortium name="Drosophila 12 Genomes Consortium"/>
            <person name="Clark A.G."/>
            <person name="Eisen M.B."/>
            <person name="Smith D.R."/>
            <person name="Bergman C.M."/>
            <person name="Oliver B."/>
            <person name="Markow T.A."/>
            <person name="Kaufman T.C."/>
            <person name="Kellis M."/>
            <person name="Gelbart W."/>
            <person name="Iyer V.N."/>
            <person name="Pollard D.A."/>
            <person name="Sackton T.B."/>
            <person name="Larracuente A.M."/>
            <person name="Singh N.D."/>
            <person name="Abad J.P."/>
            <person name="Abt D.N."/>
            <person name="Adryan B."/>
            <person name="Aguade M."/>
            <person name="Akashi H."/>
            <person name="Anderson W.W."/>
            <person name="Aquadro C.F."/>
            <person name="Ardell D.H."/>
            <person name="Arguello R."/>
            <person name="Artieri C.G."/>
            <person name="Barbash D.A."/>
            <person name="Barker D."/>
            <person name="Barsanti P."/>
            <person name="Batterham P."/>
            <person name="Batzoglou S."/>
            <person name="Begun D."/>
            <person name="Bhutkar A."/>
            <person name="Blanco E."/>
            <person name="Bosak S.A."/>
            <person name="Bradley R.K."/>
            <person name="Brand A.D."/>
            <person name="Brent M.R."/>
            <person name="Brooks A.N."/>
            <person name="Brown R.H."/>
            <person name="Butlin R.K."/>
            <person name="Caggese C."/>
            <person name="Calvi B.R."/>
            <person name="Bernardo de Carvalho A."/>
            <person name="Caspi A."/>
            <person name="Castrezana S."/>
            <person name="Celniker S.E."/>
            <person name="Chang J.L."/>
            <person name="Chapple C."/>
            <person name="Chatterji S."/>
            <person name="Chinwalla A."/>
            <person name="Civetta A."/>
            <person name="Clifton S.W."/>
            <person name="Comeron J.M."/>
            <person name="Costello J.C."/>
            <person name="Coyne J.A."/>
            <person name="Daub J."/>
            <person name="David R.G."/>
            <person name="Delcher A.L."/>
            <person name="Delehaunty K."/>
            <person name="Do C.B."/>
            <person name="Ebling H."/>
            <person name="Edwards K."/>
            <person name="Eickbush T."/>
            <person name="Evans J.D."/>
            <person name="Filipski A."/>
            <person name="Findeiss S."/>
            <person name="Freyhult E."/>
            <person name="Fulton L."/>
            <person name="Fulton R."/>
            <person name="Garcia A.C."/>
            <person name="Gardiner A."/>
            <person name="Garfield D.A."/>
            <person name="Garvin B.E."/>
            <person name="Gibson G."/>
            <person name="Gilbert D."/>
            <person name="Gnerre S."/>
            <person name="Godfrey J."/>
            <person name="Good R."/>
            <person name="Gotea V."/>
            <person name="Gravely B."/>
            <person name="Greenberg A.J."/>
            <person name="Griffiths-Jones S."/>
            <person name="Gross S."/>
            <person name="Guigo R."/>
            <person name="Gustafson E.A."/>
            <person name="Haerty W."/>
            <person name="Hahn M.W."/>
            <person name="Halligan D.L."/>
            <person name="Halpern A.L."/>
            <person name="Halter G.M."/>
            <person name="Han M.V."/>
            <person name="Heger A."/>
            <person name="Hillier L."/>
            <person name="Hinrichs A.S."/>
            <person name="Holmes I."/>
            <person name="Hoskins R.A."/>
            <person name="Hubisz M.J."/>
            <person name="Hultmark D."/>
            <person name="Huntley M.A."/>
            <person name="Jaffe D.B."/>
            <person name="Jagadeeshan S."/>
            <person name="Jeck W.R."/>
            <person name="Johnson J."/>
            <person name="Jones C.D."/>
            <person name="Jordan W.C."/>
            <person name="Karpen G.H."/>
            <person name="Kataoka E."/>
            <person name="Keightley P.D."/>
            <person name="Kheradpour P."/>
            <person name="Kirkness E.F."/>
            <person name="Koerich L.B."/>
            <person name="Kristiansen K."/>
            <person name="Kudrna D."/>
            <person name="Kulathinal R.J."/>
            <person name="Kumar S."/>
            <person name="Kwok R."/>
            <person name="Lander E."/>
            <person name="Langley C.H."/>
            <person name="Lapoint R."/>
            <person name="Lazzaro B.P."/>
            <person name="Lee S.J."/>
            <person name="Levesque L."/>
            <person name="Li R."/>
            <person name="Lin C.F."/>
            <person name="Lin M.F."/>
            <person name="Lindblad-Toh K."/>
            <person name="Llopart A."/>
            <person name="Long M."/>
            <person name="Low L."/>
            <person name="Lozovsky E."/>
            <person name="Lu J."/>
            <person name="Luo M."/>
            <person name="Machado C.A."/>
            <person name="Makalowski W."/>
            <person name="Marzo M."/>
            <person name="Matsuda M."/>
            <person name="Matzkin L."/>
            <person name="McAllister B."/>
            <person name="McBride C.S."/>
            <person name="McKernan B."/>
            <person name="McKernan K."/>
            <person name="Mendez-Lago M."/>
            <person name="Minx P."/>
            <person name="Mollenhauer M.U."/>
            <person name="Montooth K."/>
            <person name="Mount S.M."/>
            <person name="Mu X."/>
            <person name="Myers E."/>
            <person name="Negre B."/>
            <person name="Newfeld S."/>
            <person name="Nielsen R."/>
            <person name="Noor M.A."/>
            <person name="O'Grady P."/>
            <person name="Pachter L."/>
            <person name="Papaceit M."/>
            <person name="Parisi M.J."/>
            <person name="Parisi M."/>
            <person name="Parts L."/>
            <person name="Pedersen J.S."/>
            <person name="Pesole G."/>
            <person name="Phillippy A.M."/>
            <person name="Ponting C.P."/>
            <person name="Pop M."/>
            <person name="Porcelli D."/>
            <person name="Powell J.R."/>
            <person name="Prohaska S."/>
            <person name="Pruitt K."/>
            <person name="Puig M."/>
            <person name="Quesneville H."/>
            <person name="Ram K.R."/>
            <person name="Rand D."/>
            <person name="Rasmussen M.D."/>
            <person name="Reed L.K."/>
            <person name="Reenan R."/>
            <person name="Reily A."/>
            <person name="Remington K.A."/>
            <person name="Rieger T.T."/>
            <person name="Ritchie M.G."/>
            <person name="Robin C."/>
            <person name="Rogers Y.H."/>
            <person name="Rohde C."/>
            <person name="Rozas J."/>
            <person name="Rubenfield M.J."/>
            <person name="Ruiz A."/>
            <person name="Russo S."/>
            <person name="Salzberg S.L."/>
            <person name="Sanchez-Gracia A."/>
            <person name="Saranga D.J."/>
            <person name="Sato H."/>
            <person name="Schaeffer S.W."/>
            <person name="Schatz M.C."/>
            <person name="Schlenke T."/>
            <person name="Schwartz R."/>
            <person name="Segarra C."/>
            <person name="Singh R.S."/>
            <person name="Sirot L."/>
            <person name="Sirota M."/>
            <person name="Sisneros N.B."/>
            <person name="Smith C.D."/>
            <person name="Smith T.F."/>
            <person name="Spieth J."/>
            <person name="Stage D.E."/>
            <person name="Stark A."/>
            <person name="Stephan W."/>
            <person name="Strausberg R.L."/>
            <person name="Strempel S."/>
            <person name="Sturgill D."/>
            <person name="Sutton G."/>
            <person name="Sutton G.G."/>
            <person name="Tao W."/>
            <person name="Teichmann S."/>
            <person name="Tobari Y.N."/>
            <person name="Tomimura Y."/>
            <person name="Tsolas J.M."/>
            <person name="Valente V.L."/>
            <person name="Venter E."/>
            <person name="Venter J.C."/>
            <person name="Vicario S."/>
            <person name="Vieira F.G."/>
            <person name="Vilella A.J."/>
            <person name="Villasante A."/>
            <person name="Walenz B."/>
            <person name="Wang J."/>
            <person name="Wasserman M."/>
            <person name="Watts T."/>
            <person name="Wilson D."/>
            <person name="Wilson R.K."/>
            <person name="Wing R.A."/>
            <person name="Wolfner M.F."/>
            <person name="Wong A."/>
            <person name="Wong G.K."/>
            <person name="Wu C.I."/>
            <person name="Wu G."/>
            <person name="Yamamoto D."/>
            <person name="Yang H.P."/>
            <person name="Yang S.P."/>
            <person name="Yorke J.A."/>
            <person name="Yoshida K."/>
            <person name="Zdobnov E."/>
            <person name="Zhang P."/>
            <person name="Zhang Y."/>
            <person name="Zimin A.V."/>
            <person name="Baldwin J."/>
            <person name="Abdouelleil A."/>
            <person name="Abdulkadir J."/>
            <person name="Abebe A."/>
            <person name="Abera B."/>
            <person name="Abreu J."/>
            <person name="Acer S.C."/>
            <person name="Aftuck L."/>
            <person name="Alexander A."/>
            <person name="An P."/>
            <person name="Anderson E."/>
            <person name="Anderson S."/>
            <person name="Arachi H."/>
            <person name="Azer M."/>
            <person name="Bachantsang P."/>
            <person name="Barry A."/>
            <person name="Bayul T."/>
            <person name="Berlin A."/>
            <person name="Bessette D."/>
            <person name="Bloom T."/>
            <person name="Blye J."/>
            <person name="Boguslavskiy L."/>
            <person name="Bonnet C."/>
            <person name="Boukhgalter B."/>
            <person name="Bourzgui I."/>
            <person name="Brown A."/>
            <person name="Cahill P."/>
            <person name="Channer S."/>
            <person name="Cheshatsang Y."/>
            <person name="Chuda L."/>
            <person name="Citroen M."/>
            <person name="Collymore A."/>
            <person name="Cooke P."/>
            <person name="Costello M."/>
            <person name="D'Aco K."/>
            <person name="Daza R."/>
            <person name="De Haan G."/>
            <person name="DeGray S."/>
            <person name="DeMaso C."/>
            <person name="Dhargay N."/>
            <person name="Dooley K."/>
            <person name="Dooley E."/>
            <person name="Doricent M."/>
            <person name="Dorje P."/>
            <person name="Dorjee K."/>
            <person name="Dupes A."/>
            <person name="Elong R."/>
            <person name="Falk J."/>
            <person name="Farina A."/>
            <person name="Faro S."/>
            <person name="Ferguson D."/>
            <person name="Fisher S."/>
            <person name="Foley C.D."/>
            <person name="Franke A."/>
            <person name="Friedrich D."/>
            <person name="Gadbois L."/>
            <person name="Gearin G."/>
            <person name="Gearin C.R."/>
            <person name="Giannoukos G."/>
            <person name="Goode T."/>
            <person name="Graham J."/>
            <person name="Grandbois E."/>
            <person name="Grewal S."/>
            <person name="Gyaltsen K."/>
            <person name="Hafez N."/>
            <person name="Hagos B."/>
            <person name="Hall J."/>
            <person name="Henson C."/>
            <person name="Hollinger A."/>
            <person name="Honan T."/>
            <person name="Huard M.D."/>
            <person name="Hughes L."/>
            <person name="Hurhula B."/>
            <person name="Husby M.E."/>
            <person name="Kamat A."/>
            <person name="Kanga B."/>
            <person name="Kashin S."/>
            <person name="Khazanovich D."/>
            <person name="Kisner P."/>
            <person name="Lance K."/>
            <person name="Lara M."/>
            <person name="Lee W."/>
            <person name="Lennon N."/>
            <person name="Letendre F."/>
            <person name="LeVine R."/>
            <person name="Lipovsky A."/>
            <person name="Liu X."/>
            <person name="Liu J."/>
            <person name="Liu S."/>
            <person name="Lokyitsang T."/>
            <person name="Lokyitsang Y."/>
            <person name="Lubonja R."/>
            <person name="Lui A."/>
            <person name="MacDonald P."/>
            <person name="Magnisalis V."/>
            <person name="Maru K."/>
            <person name="Matthews C."/>
            <person name="McCusker W."/>
            <person name="McDonough S."/>
            <person name="Mehta T."/>
            <person name="Meldrim J."/>
            <person name="Meneus L."/>
            <person name="Mihai O."/>
            <person name="Mihalev A."/>
            <person name="Mihova T."/>
            <person name="Mittelman R."/>
            <person name="Mlenga V."/>
            <person name="Montmayeur A."/>
            <person name="Mulrain L."/>
            <person name="Navidi A."/>
            <person name="Naylor J."/>
            <person name="Negash T."/>
            <person name="Nguyen T."/>
            <person name="Nguyen N."/>
            <person name="Nicol R."/>
            <person name="Norbu C."/>
            <person name="Norbu N."/>
            <person name="Novod N."/>
            <person name="O'Neill B."/>
            <person name="Osman S."/>
            <person name="Markiewicz E."/>
            <person name="Oyono O.L."/>
            <person name="Patti C."/>
            <person name="Phunkhang P."/>
            <person name="Pierre F."/>
            <person name="Priest M."/>
            <person name="Raghuraman S."/>
            <person name="Rege F."/>
            <person name="Reyes R."/>
            <person name="Rise C."/>
            <person name="Rogov P."/>
            <person name="Ross K."/>
            <person name="Ryan E."/>
            <person name="Settipalli S."/>
            <person name="Shea T."/>
            <person name="Sherpa N."/>
            <person name="Shi L."/>
            <person name="Shih D."/>
            <person name="Sparrow T."/>
            <person name="Spaulding J."/>
            <person name="Stalker J."/>
            <person name="Stange-Thomann N."/>
            <person name="Stavropoulos S."/>
            <person name="Stone C."/>
            <person name="Strader C."/>
            <person name="Tesfaye S."/>
            <person name="Thomson T."/>
            <person name="Thoulutsang Y."/>
            <person name="Thoulutsang D."/>
            <person name="Topham K."/>
            <person name="Topping I."/>
            <person name="Tsamla T."/>
            <person name="Vassiliev H."/>
            <person name="Vo A."/>
            <person name="Wangchuk T."/>
            <person name="Wangdi T."/>
            <person name="Weiand M."/>
            <person name="Wilkinson J."/>
            <person name="Wilson A."/>
            <person name="Yadav S."/>
            <person name="Young G."/>
            <person name="Yu Q."/>
            <person name="Zembek L."/>
            <person name="Zhong D."/>
            <person name="Zimmer A."/>
            <person name="Zwirko Z."/>
            <person name="Jaffe D.B."/>
            <person name="Alvarez P."/>
            <person name="Brockman W."/>
            <person name="Butler J."/>
            <person name="Chin C."/>
            <person name="Gnerre S."/>
            <person name="Grabherr M."/>
            <person name="Kleber M."/>
            <person name="Mauceli E."/>
            <person name="MacCallum I."/>
        </authorList>
    </citation>
    <scope>NUCLEOTIDE SEQUENCE [LARGE SCALE GENOMIC DNA]</scope>
    <source>
        <strain evidence="2">Tucson 15010-1051.87</strain>
    </source>
</reference>
<sequence length="61" mass="7094">MFCLKTLVMFNVCEQSEQRLDHCNSTICYYDAEDGCLIRKGNPLEFNKSLPTWKAFINNSL</sequence>
<name>A0A0Q9WWX0_DROVI</name>
<evidence type="ECO:0000313" key="2">
    <source>
        <dbReference type="Proteomes" id="UP000008792"/>
    </source>
</evidence>
<gene>
    <name evidence="1" type="primary">Dvir\GJ26685</name>
    <name evidence="1" type="ORF">Dvir_GJ26685</name>
</gene>
<accession>A0A0Q9WWX0</accession>
<dbReference type="InParanoid" id="A0A0Q9WWX0"/>
<dbReference type="Proteomes" id="UP000008792">
    <property type="component" value="Unassembled WGS sequence"/>
</dbReference>
<evidence type="ECO:0000313" key="1">
    <source>
        <dbReference type="EMBL" id="KRF84864.1"/>
    </source>
</evidence>
<protein>
    <submittedName>
        <fullName evidence="1">Uncharacterized protein</fullName>
    </submittedName>
</protein>
<organism evidence="1 2">
    <name type="scientific">Drosophila virilis</name>
    <name type="common">Fruit fly</name>
    <dbReference type="NCBI Taxonomy" id="7244"/>
    <lineage>
        <taxon>Eukaryota</taxon>
        <taxon>Metazoa</taxon>
        <taxon>Ecdysozoa</taxon>
        <taxon>Arthropoda</taxon>
        <taxon>Hexapoda</taxon>
        <taxon>Insecta</taxon>
        <taxon>Pterygota</taxon>
        <taxon>Neoptera</taxon>
        <taxon>Endopterygota</taxon>
        <taxon>Diptera</taxon>
        <taxon>Brachycera</taxon>
        <taxon>Muscomorpha</taxon>
        <taxon>Ephydroidea</taxon>
        <taxon>Drosophilidae</taxon>
        <taxon>Drosophila</taxon>
    </lineage>
</organism>